<sequence>MSTLFDLIVLIVALALAWVAIRYLGRFLSWVERAEIARQKAEAEEERKRKGAAAPPRPAAAGAPEGVPADHVVAIAAAVAAYGFRVVHIEDAATGNAWASEGRWQHQMSHRPH</sequence>
<feature type="transmembrane region" description="Helical" evidence="2">
    <location>
        <begin position="6"/>
        <end position="25"/>
    </location>
</feature>
<feature type="region of interest" description="Disordered" evidence="1">
    <location>
        <begin position="39"/>
        <end position="65"/>
    </location>
</feature>
<accession>A0A366FS70</accession>
<gene>
    <name evidence="3" type="ORF">DFR50_10225</name>
</gene>
<organism evidence="3 4">
    <name type="scientific">Roseiarcus fermentans</name>
    <dbReference type="NCBI Taxonomy" id="1473586"/>
    <lineage>
        <taxon>Bacteria</taxon>
        <taxon>Pseudomonadati</taxon>
        <taxon>Pseudomonadota</taxon>
        <taxon>Alphaproteobacteria</taxon>
        <taxon>Hyphomicrobiales</taxon>
        <taxon>Roseiarcaceae</taxon>
        <taxon>Roseiarcus</taxon>
    </lineage>
</organism>
<dbReference type="AlphaFoldDB" id="A0A366FS70"/>
<evidence type="ECO:0000313" key="3">
    <source>
        <dbReference type="EMBL" id="RBP17534.1"/>
    </source>
</evidence>
<keyword evidence="4" id="KW-1185">Reference proteome</keyword>
<name>A0A366FS70_9HYPH</name>
<keyword evidence="2" id="KW-0812">Transmembrane</keyword>
<proteinExistence type="predicted"/>
<feature type="compositionally biased region" description="Basic and acidic residues" evidence="1">
    <location>
        <begin position="39"/>
        <end position="48"/>
    </location>
</feature>
<reference evidence="3 4" key="1">
    <citation type="submission" date="2018-06" db="EMBL/GenBank/DDBJ databases">
        <title>Genomic Encyclopedia of Type Strains, Phase IV (KMG-IV): sequencing the most valuable type-strain genomes for metagenomic binning, comparative biology and taxonomic classification.</title>
        <authorList>
            <person name="Goeker M."/>
        </authorList>
    </citation>
    <scope>NUCLEOTIDE SEQUENCE [LARGE SCALE GENOMIC DNA]</scope>
    <source>
        <strain evidence="3 4">DSM 24875</strain>
    </source>
</reference>
<evidence type="ECO:0000256" key="2">
    <source>
        <dbReference type="SAM" id="Phobius"/>
    </source>
</evidence>
<comment type="caution">
    <text evidence="3">The sequence shown here is derived from an EMBL/GenBank/DDBJ whole genome shotgun (WGS) entry which is preliminary data.</text>
</comment>
<evidence type="ECO:0000256" key="1">
    <source>
        <dbReference type="SAM" id="MobiDB-lite"/>
    </source>
</evidence>
<dbReference type="RefSeq" id="WP_170153003.1">
    <property type="nucleotide sequence ID" value="NZ_QNRK01000002.1"/>
</dbReference>
<keyword evidence="2" id="KW-1133">Transmembrane helix</keyword>
<keyword evidence="2" id="KW-0472">Membrane</keyword>
<dbReference type="EMBL" id="QNRK01000002">
    <property type="protein sequence ID" value="RBP17534.1"/>
    <property type="molecule type" value="Genomic_DNA"/>
</dbReference>
<evidence type="ECO:0000313" key="4">
    <source>
        <dbReference type="Proteomes" id="UP000253529"/>
    </source>
</evidence>
<protein>
    <submittedName>
        <fullName evidence="3">Oxaloacetate decarboxylase gamma subunit</fullName>
    </submittedName>
</protein>
<dbReference type="Proteomes" id="UP000253529">
    <property type="component" value="Unassembled WGS sequence"/>
</dbReference>